<dbReference type="Pfam" id="PF13439">
    <property type="entry name" value="Glyco_transf_4"/>
    <property type="match status" value="1"/>
</dbReference>
<organism evidence="2 3">
    <name type="scientific">Candidatus Brevifilum fermentans</name>
    <dbReference type="NCBI Taxonomy" id="1986204"/>
    <lineage>
        <taxon>Bacteria</taxon>
        <taxon>Bacillati</taxon>
        <taxon>Chloroflexota</taxon>
        <taxon>Anaerolineae</taxon>
        <taxon>Anaerolineales</taxon>
        <taxon>Anaerolineaceae</taxon>
        <taxon>Candidatus Brevifilum</taxon>
    </lineage>
</organism>
<dbReference type="OrthoDB" id="9816564at2"/>
<dbReference type="EMBL" id="LT859958">
    <property type="protein sequence ID" value="SMX55215.1"/>
    <property type="molecule type" value="Genomic_DNA"/>
</dbReference>
<dbReference type="SUPFAM" id="SSF53756">
    <property type="entry name" value="UDP-Glycosyltransferase/glycogen phosphorylase"/>
    <property type="match status" value="1"/>
</dbReference>
<dbReference type="Pfam" id="PF13692">
    <property type="entry name" value="Glyco_trans_1_4"/>
    <property type="match status" value="1"/>
</dbReference>
<name>A0A1Y6K6A9_9CHLR</name>
<gene>
    <name evidence="2" type="ORF">CFX1CAM_2150</name>
</gene>
<accession>A0A1Y6K6A9</accession>
<keyword evidence="2" id="KW-0808">Transferase</keyword>
<evidence type="ECO:0000259" key="1">
    <source>
        <dbReference type="Pfam" id="PF13439"/>
    </source>
</evidence>
<reference evidence="3" key="1">
    <citation type="submission" date="2017-05" db="EMBL/GenBank/DDBJ databases">
        <authorList>
            <person name="Kirkegaard R."/>
            <person name="Mcilroy J S."/>
        </authorList>
    </citation>
    <scope>NUCLEOTIDE SEQUENCE [LARGE SCALE GENOMIC DNA]</scope>
</reference>
<proteinExistence type="predicted"/>
<evidence type="ECO:0000313" key="3">
    <source>
        <dbReference type="Proteomes" id="UP000195514"/>
    </source>
</evidence>
<dbReference type="AlphaFoldDB" id="A0A1Y6K6A9"/>
<feature type="domain" description="Glycosyltransferase subfamily 4-like N-terminal" evidence="1">
    <location>
        <begin position="21"/>
        <end position="174"/>
    </location>
</feature>
<dbReference type="InterPro" id="IPR028098">
    <property type="entry name" value="Glyco_trans_4-like_N"/>
</dbReference>
<dbReference type="KEGG" id="abat:CFX1CAM_2150"/>
<keyword evidence="3" id="KW-1185">Reference proteome</keyword>
<dbReference type="RefSeq" id="WP_087863002.1">
    <property type="nucleotide sequence ID" value="NZ_LT859958.1"/>
</dbReference>
<dbReference type="PANTHER" id="PTHR12526:SF600">
    <property type="entry name" value="GLYCOSYL TRANSFERASE GROUP 1"/>
    <property type="match status" value="1"/>
</dbReference>
<protein>
    <submittedName>
        <fullName evidence="2">Putative glycosyltransferase</fullName>
        <ecNumber evidence="2">2.4.-.-</ecNumber>
    </submittedName>
</protein>
<dbReference type="Proteomes" id="UP000195514">
    <property type="component" value="Chromosome I"/>
</dbReference>
<evidence type="ECO:0000313" key="2">
    <source>
        <dbReference type="EMBL" id="SMX55215.1"/>
    </source>
</evidence>
<dbReference type="GO" id="GO:0016757">
    <property type="term" value="F:glycosyltransferase activity"/>
    <property type="evidence" value="ECO:0007669"/>
    <property type="project" value="UniProtKB-KW"/>
</dbReference>
<dbReference type="Gene3D" id="3.40.50.2000">
    <property type="entry name" value="Glycogen Phosphorylase B"/>
    <property type="match status" value="2"/>
</dbReference>
<dbReference type="PANTHER" id="PTHR12526">
    <property type="entry name" value="GLYCOSYLTRANSFERASE"/>
    <property type="match status" value="1"/>
</dbReference>
<keyword evidence="2" id="KW-0328">Glycosyltransferase</keyword>
<dbReference type="EC" id="2.4.-.-" evidence="2"/>
<sequence length="374" mass="41202">MKIVSISASTIPSNTANSIQVVKTTQALAALGHQVTLLVPGERSTPAEDLQVHYGLQQALDILWISENQVWKRYDFAIKAVHRARKMGADVVYTWMLQTAVLALWLKIPTILEMHDRVKGRLGPWLFRRFCGSKTRRRLLPITHALSQVLMEDFSFSPSAVNLQVAPMGVDLERYQGLPASSQARQSLGLPDKFTAGYAGHFYAGRGMELLFKLAQTMPQVHFLWVGGEAGDVEYWKHRVQSTGITNITLTGFVNNQVLPQYQAAADVLLMPYGRQIAGSSGGDTAKIASPMKMFEYMATGRAIISSDLPVIHEVLDDTMAVFCPPEDLQAWSEALSKLQGDPSVCRALGDAARAAIGSYTWQARAERALEGLI</sequence>